<protein>
    <submittedName>
        <fullName evidence="1">Uncharacterized protein</fullName>
    </submittedName>
</protein>
<organism evidence="1 2">
    <name type="scientific">Candidatus Zambryskibacteria bacterium RIFOXYC1_FULL_39_10</name>
    <dbReference type="NCBI Taxonomy" id="1802779"/>
    <lineage>
        <taxon>Bacteria</taxon>
        <taxon>Candidatus Zambryskiibacteriota</taxon>
    </lineage>
</organism>
<sequence length="150" mass="17320">MDPVDLLNRIHRGYVYLDPEDFGADVHGHHLHDRGYTHDSHFRSQASGHRGIRGNLSLRPILASHWQVWVVHRTLRLGHRVLPLVLGSLPIIQVHSSENQLILYAPAPMPLSPLRRLLAPRVRRLFLVRRSYSEGGLFKLWIMPLTFHSD</sequence>
<reference evidence="1 2" key="1">
    <citation type="journal article" date="2016" name="Nat. Commun.">
        <title>Thousands of microbial genomes shed light on interconnected biogeochemical processes in an aquifer system.</title>
        <authorList>
            <person name="Anantharaman K."/>
            <person name="Brown C.T."/>
            <person name="Hug L.A."/>
            <person name="Sharon I."/>
            <person name="Castelle C.J."/>
            <person name="Probst A.J."/>
            <person name="Thomas B.C."/>
            <person name="Singh A."/>
            <person name="Wilkins M.J."/>
            <person name="Karaoz U."/>
            <person name="Brodie E.L."/>
            <person name="Williams K.H."/>
            <person name="Hubbard S.S."/>
            <person name="Banfield J.F."/>
        </authorList>
    </citation>
    <scope>NUCLEOTIDE SEQUENCE [LARGE SCALE GENOMIC DNA]</scope>
</reference>
<accession>A0A1G2UY10</accession>
<dbReference type="EMBL" id="MHWW01000025">
    <property type="protein sequence ID" value="OHB14258.1"/>
    <property type="molecule type" value="Genomic_DNA"/>
</dbReference>
<dbReference type="Proteomes" id="UP000177697">
    <property type="component" value="Unassembled WGS sequence"/>
</dbReference>
<comment type="caution">
    <text evidence="1">The sequence shown here is derived from an EMBL/GenBank/DDBJ whole genome shotgun (WGS) entry which is preliminary data.</text>
</comment>
<evidence type="ECO:0000313" key="2">
    <source>
        <dbReference type="Proteomes" id="UP000177697"/>
    </source>
</evidence>
<name>A0A1G2UY10_9BACT</name>
<evidence type="ECO:0000313" key="1">
    <source>
        <dbReference type="EMBL" id="OHB14258.1"/>
    </source>
</evidence>
<proteinExistence type="predicted"/>
<gene>
    <name evidence="1" type="ORF">A2431_02790</name>
</gene>
<dbReference type="AlphaFoldDB" id="A0A1G2UY10"/>